<comment type="caution">
    <text evidence="1">The sequence shown here is derived from an EMBL/GenBank/DDBJ whole genome shotgun (WGS) entry which is preliminary data.</text>
</comment>
<protein>
    <submittedName>
        <fullName evidence="1">Uncharacterized protein</fullName>
    </submittedName>
</protein>
<sequence>MAPKKNLPLTPSKEPKDAQKFRITFRSHVFEIHRYVAVNASELFAKLWQDRPASQKLNFNIEKDDGDDNDPHPENFYTVDAMAQLIAYLYCKVYNFASYLGMPRECERSLDRFRTCLYDRKYNHTIPTAEEVVSIYDSTKRDSKVCEILVGAMTEMWHLVKVNNHHSGDLGADANESWHRSLKAVPEFEKAVMEQIGRKEIESGGRRLRSDKRA</sequence>
<evidence type="ECO:0000313" key="2">
    <source>
        <dbReference type="Proteomes" id="UP000019487"/>
    </source>
</evidence>
<dbReference type="AlphaFoldDB" id="W9C677"/>
<name>W9C677_SCLBF</name>
<gene>
    <name evidence="1" type="ORF">SBOR_9544</name>
</gene>
<dbReference type="OrthoDB" id="194443at2759"/>
<dbReference type="EMBL" id="AYSA01000705">
    <property type="protein sequence ID" value="ESZ90080.1"/>
    <property type="molecule type" value="Genomic_DNA"/>
</dbReference>
<dbReference type="Proteomes" id="UP000019487">
    <property type="component" value="Unassembled WGS sequence"/>
</dbReference>
<proteinExistence type="predicted"/>
<organism evidence="1 2">
    <name type="scientific">Sclerotinia borealis (strain F-4128)</name>
    <dbReference type="NCBI Taxonomy" id="1432307"/>
    <lineage>
        <taxon>Eukaryota</taxon>
        <taxon>Fungi</taxon>
        <taxon>Dikarya</taxon>
        <taxon>Ascomycota</taxon>
        <taxon>Pezizomycotina</taxon>
        <taxon>Leotiomycetes</taxon>
        <taxon>Helotiales</taxon>
        <taxon>Sclerotiniaceae</taxon>
        <taxon>Sclerotinia</taxon>
    </lineage>
</organism>
<evidence type="ECO:0000313" key="1">
    <source>
        <dbReference type="EMBL" id="ESZ90080.1"/>
    </source>
</evidence>
<keyword evidence="2" id="KW-1185">Reference proteome</keyword>
<accession>W9C677</accession>
<reference evidence="1 2" key="1">
    <citation type="journal article" date="2014" name="Genome Announc.">
        <title>Draft genome sequence of Sclerotinia borealis, a psychrophilic plant pathogenic fungus.</title>
        <authorList>
            <person name="Mardanov A.V."/>
            <person name="Beletsky A.V."/>
            <person name="Kadnikov V.V."/>
            <person name="Ignatov A.N."/>
            <person name="Ravin N.V."/>
        </authorList>
    </citation>
    <scope>NUCLEOTIDE SEQUENCE [LARGE SCALE GENOMIC DNA]</scope>
    <source>
        <strain evidence="2">F-4157</strain>
    </source>
</reference>
<dbReference type="HOGENOM" id="CLU_1053725_0_0_1"/>